<dbReference type="GO" id="GO:0003887">
    <property type="term" value="F:DNA-directed DNA polymerase activity"/>
    <property type="evidence" value="ECO:0007669"/>
    <property type="project" value="UniProtKB-KW"/>
</dbReference>
<keyword evidence="9" id="KW-0233">DNA recombination</keyword>
<keyword evidence="4" id="KW-0378">Hydrolase</keyword>
<gene>
    <name evidence="12" type="ORF">WN55_03261</name>
</gene>
<sequence>MARCLLIQSGLPSSFWAEVISTANYIRNRCPTKSLNRRIPHEAWTGKTPNVHHMREFGCKVYCLDKVPNKGKFEERARKGIMLGVSDPPVPAGDGSGRAGSPRQLSNYRPVSVVGDQAQTPAKATGSKNDKDTEDPFKPRTKVTLRNPERFPARERSHSLSEIALKLNKEISIISLFECEEDSPKQAGKRKRVNETQDPDTSRKDSVDTEVEDLADKIKKINAMAKATMIPEDLKKAIADTTRALNRLQVANKNRNKGVKEVLVDKTNEEESRKTELKVCPKCGTGMEKIDAGTQTYSNKDINEDILVDQIRSCKDPNTFAELANLTWPEKAFQRTCVEKGKIEDIGKEWDLVIVSEEDFENLRNKKIIENPHEYEAIKKQEAKPGEMAYLNRTLLIPNKNGTMDRWERFLCQLEIGPPKEEKMKEDRATNQEVSEEMLVQFEETKDATQEEYINKTIKRLRIMTDTYNRRKIAIFIEDKTTLDKTRKTIEFIYKDANIMFKIFSKKEEEKPKKKNKWNYNKENEESIVISDSNKSYAETLKVLQEKIDVDKEKIKVTGVRSNKKGDLMISIRGDSADANRFRQIVSEKVEGCKANVNRRKGSKKVLHLKDLDKNTTTKDIERAIRDNVPKGNNEPIEIKALRPAYGERQNVTIITSEEMAKEMEKMGKIKIRWSECRIVVREEIIRCFKCWGFNHLAKDCDGKDLSKACRKCTKNGHSAEQCTEPARCALCDTEGHTTGSTRCAKYRTAYREAKKKRTKGDSGNKDGPTNNNKGQ</sequence>
<evidence type="ECO:0000256" key="10">
    <source>
        <dbReference type="SAM" id="MobiDB-lite"/>
    </source>
</evidence>
<dbReference type="AlphaFoldDB" id="A0A154NXV7"/>
<keyword evidence="8" id="KW-0548">Nucleotidyltransferase</keyword>
<organism evidence="12 13">
    <name type="scientific">Dufourea novaeangliae</name>
    <name type="common">Sweat bee</name>
    <dbReference type="NCBI Taxonomy" id="178035"/>
    <lineage>
        <taxon>Eukaryota</taxon>
        <taxon>Metazoa</taxon>
        <taxon>Ecdysozoa</taxon>
        <taxon>Arthropoda</taxon>
        <taxon>Hexapoda</taxon>
        <taxon>Insecta</taxon>
        <taxon>Pterygota</taxon>
        <taxon>Neoptera</taxon>
        <taxon>Endopterygota</taxon>
        <taxon>Hymenoptera</taxon>
        <taxon>Apocrita</taxon>
        <taxon>Aculeata</taxon>
        <taxon>Apoidea</taxon>
        <taxon>Anthophila</taxon>
        <taxon>Halictidae</taxon>
        <taxon>Rophitinae</taxon>
        <taxon>Dufourea</taxon>
    </lineage>
</organism>
<dbReference type="PANTHER" id="PTHR42648">
    <property type="entry name" value="TRANSPOSASE, PUTATIVE-RELATED"/>
    <property type="match status" value="1"/>
</dbReference>
<proteinExistence type="predicted"/>
<keyword evidence="7" id="KW-0695">RNA-directed DNA polymerase</keyword>
<keyword evidence="8" id="KW-0808">Transferase</keyword>
<feature type="region of interest" description="Disordered" evidence="10">
    <location>
        <begin position="753"/>
        <end position="776"/>
    </location>
</feature>
<feature type="region of interest" description="Disordered" evidence="10">
    <location>
        <begin position="84"/>
        <end position="156"/>
    </location>
</feature>
<dbReference type="OrthoDB" id="7617242at2759"/>
<dbReference type="Proteomes" id="UP000076502">
    <property type="component" value="Unassembled WGS sequence"/>
</dbReference>
<dbReference type="SMART" id="SM00343">
    <property type="entry name" value="ZnF_C2HC"/>
    <property type="match status" value="2"/>
</dbReference>
<dbReference type="EMBL" id="KQ434779">
    <property type="protein sequence ID" value="KZC04447.1"/>
    <property type="molecule type" value="Genomic_DNA"/>
</dbReference>
<feature type="domain" description="CCHC-type" evidence="11">
    <location>
        <begin position="709"/>
        <end position="725"/>
    </location>
</feature>
<evidence type="ECO:0000256" key="2">
    <source>
        <dbReference type="ARBA" id="ARBA00022723"/>
    </source>
</evidence>
<keyword evidence="1" id="KW-0540">Nuclease</keyword>
<evidence type="ECO:0000256" key="5">
    <source>
        <dbReference type="ARBA" id="ARBA00022842"/>
    </source>
</evidence>
<evidence type="ECO:0000256" key="9">
    <source>
        <dbReference type="ARBA" id="ARBA00023172"/>
    </source>
</evidence>
<dbReference type="STRING" id="178035.A0A154NXV7"/>
<dbReference type="GO" id="GO:0004519">
    <property type="term" value="F:endonuclease activity"/>
    <property type="evidence" value="ECO:0007669"/>
    <property type="project" value="UniProtKB-KW"/>
</dbReference>
<dbReference type="GO" id="GO:0008270">
    <property type="term" value="F:zinc ion binding"/>
    <property type="evidence" value="ECO:0007669"/>
    <property type="project" value="InterPro"/>
</dbReference>
<evidence type="ECO:0000256" key="8">
    <source>
        <dbReference type="ARBA" id="ARBA00022932"/>
    </source>
</evidence>
<dbReference type="GO" id="GO:0016787">
    <property type="term" value="F:hydrolase activity"/>
    <property type="evidence" value="ECO:0007669"/>
    <property type="project" value="UniProtKB-KW"/>
</dbReference>
<keyword evidence="6" id="KW-0229">DNA integration</keyword>
<dbReference type="GO" id="GO:0003676">
    <property type="term" value="F:nucleic acid binding"/>
    <property type="evidence" value="ECO:0007669"/>
    <property type="project" value="InterPro"/>
</dbReference>
<keyword evidence="2" id="KW-0479">Metal-binding</keyword>
<dbReference type="SUPFAM" id="SSF57756">
    <property type="entry name" value="Retrovirus zinc finger-like domains"/>
    <property type="match status" value="1"/>
</dbReference>
<evidence type="ECO:0000256" key="3">
    <source>
        <dbReference type="ARBA" id="ARBA00022759"/>
    </source>
</evidence>
<dbReference type="InterPro" id="IPR001878">
    <property type="entry name" value="Znf_CCHC"/>
</dbReference>
<evidence type="ECO:0000256" key="4">
    <source>
        <dbReference type="ARBA" id="ARBA00022801"/>
    </source>
</evidence>
<dbReference type="PANTHER" id="PTHR42648:SF11">
    <property type="entry name" value="TRANSPOSON TY4-P GAG-POL POLYPROTEIN"/>
    <property type="match status" value="1"/>
</dbReference>
<evidence type="ECO:0000256" key="7">
    <source>
        <dbReference type="ARBA" id="ARBA00022918"/>
    </source>
</evidence>
<evidence type="ECO:0000313" key="13">
    <source>
        <dbReference type="Proteomes" id="UP000076502"/>
    </source>
</evidence>
<dbReference type="GO" id="GO:0003964">
    <property type="term" value="F:RNA-directed DNA polymerase activity"/>
    <property type="evidence" value="ECO:0007669"/>
    <property type="project" value="UniProtKB-KW"/>
</dbReference>
<keyword evidence="8" id="KW-0239">DNA-directed DNA polymerase</keyword>
<dbReference type="GO" id="GO:0006310">
    <property type="term" value="P:DNA recombination"/>
    <property type="evidence" value="ECO:0007669"/>
    <property type="project" value="UniProtKB-KW"/>
</dbReference>
<keyword evidence="3" id="KW-0255">Endonuclease</keyword>
<dbReference type="InterPro" id="IPR039537">
    <property type="entry name" value="Retrotran_Ty1/copia-like"/>
</dbReference>
<evidence type="ECO:0000259" key="11">
    <source>
        <dbReference type="SMART" id="SM00343"/>
    </source>
</evidence>
<feature type="compositionally biased region" description="Basic and acidic residues" evidence="10">
    <location>
        <begin position="128"/>
        <end position="138"/>
    </location>
</feature>
<evidence type="ECO:0000256" key="1">
    <source>
        <dbReference type="ARBA" id="ARBA00022722"/>
    </source>
</evidence>
<reference evidence="12 13" key="1">
    <citation type="submission" date="2015-07" db="EMBL/GenBank/DDBJ databases">
        <title>The genome of Dufourea novaeangliae.</title>
        <authorList>
            <person name="Pan H."/>
            <person name="Kapheim K."/>
        </authorList>
    </citation>
    <scope>NUCLEOTIDE SEQUENCE [LARGE SCALE GENOMIC DNA]</scope>
    <source>
        <strain evidence="12">0120121106</strain>
        <tissue evidence="12">Whole body</tissue>
    </source>
</reference>
<keyword evidence="13" id="KW-1185">Reference proteome</keyword>
<feature type="domain" description="CCHC-type" evidence="11">
    <location>
        <begin position="687"/>
        <end position="703"/>
    </location>
</feature>
<feature type="compositionally biased region" description="Basic and acidic residues" evidence="10">
    <location>
        <begin position="147"/>
        <end position="156"/>
    </location>
</feature>
<keyword evidence="5" id="KW-0460">Magnesium</keyword>
<evidence type="ECO:0000313" key="12">
    <source>
        <dbReference type="EMBL" id="KZC04447.1"/>
    </source>
</evidence>
<evidence type="ECO:0000256" key="6">
    <source>
        <dbReference type="ARBA" id="ARBA00022908"/>
    </source>
</evidence>
<dbReference type="Gene3D" id="4.10.60.10">
    <property type="entry name" value="Zinc finger, CCHC-type"/>
    <property type="match status" value="1"/>
</dbReference>
<protein>
    <submittedName>
        <fullName evidence="12">Copia protein</fullName>
    </submittedName>
</protein>
<name>A0A154NXV7_DUFNO</name>
<accession>A0A154NXV7</accession>
<dbReference type="InterPro" id="IPR036875">
    <property type="entry name" value="Znf_CCHC_sf"/>
</dbReference>
<feature type="region of interest" description="Disordered" evidence="10">
    <location>
        <begin position="181"/>
        <end position="209"/>
    </location>
</feature>
<dbReference type="GO" id="GO:0015074">
    <property type="term" value="P:DNA integration"/>
    <property type="evidence" value="ECO:0007669"/>
    <property type="project" value="UniProtKB-KW"/>
</dbReference>